<evidence type="ECO:0000313" key="3">
    <source>
        <dbReference type="EMBL" id="GLY71082.1"/>
    </source>
</evidence>
<dbReference type="InterPro" id="IPR000594">
    <property type="entry name" value="ThiF_NAD_FAD-bd"/>
</dbReference>
<dbReference type="PANTHER" id="PTHR43267:SF1">
    <property type="entry name" value="TRNA THREONYLCARBAMOYLADENOSINE DEHYDRATASE"/>
    <property type="match status" value="1"/>
</dbReference>
<dbReference type="GO" id="GO:0061503">
    <property type="term" value="F:tRNA threonylcarbamoyladenosine dehydratase"/>
    <property type="evidence" value="ECO:0007669"/>
    <property type="project" value="TreeGrafter"/>
</dbReference>
<dbReference type="Pfam" id="PF14457">
    <property type="entry name" value="Prok-E2_A"/>
    <property type="match status" value="1"/>
</dbReference>
<dbReference type="InterPro" id="IPR032865">
    <property type="entry name" value="Prok-E2_A"/>
</dbReference>
<accession>A0A9W6RBM0</accession>
<dbReference type="InterPro" id="IPR035985">
    <property type="entry name" value="Ubiquitin-activating_enz"/>
</dbReference>
<dbReference type="EMBL" id="BSTI01000030">
    <property type="protein sequence ID" value="GLY71082.1"/>
    <property type="molecule type" value="Genomic_DNA"/>
</dbReference>
<organism evidence="3 4">
    <name type="scientific">Amycolatopsis taiwanensis</name>
    <dbReference type="NCBI Taxonomy" id="342230"/>
    <lineage>
        <taxon>Bacteria</taxon>
        <taxon>Bacillati</taxon>
        <taxon>Actinomycetota</taxon>
        <taxon>Actinomycetes</taxon>
        <taxon>Pseudonocardiales</taxon>
        <taxon>Pseudonocardiaceae</taxon>
        <taxon>Amycolatopsis</taxon>
    </lineage>
</organism>
<reference evidence="3" key="1">
    <citation type="submission" date="2023-03" db="EMBL/GenBank/DDBJ databases">
        <title>Amycolatopsis taiwanensis NBRC 103393.</title>
        <authorList>
            <person name="Ichikawa N."/>
            <person name="Sato H."/>
            <person name="Tonouchi N."/>
        </authorList>
    </citation>
    <scope>NUCLEOTIDE SEQUENCE</scope>
    <source>
        <strain evidence="3">NBRC 103393</strain>
    </source>
</reference>
<dbReference type="AlphaFoldDB" id="A0A9W6RBM0"/>
<comment type="caution">
    <text evidence="3">The sequence shown here is derived from an EMBL/GenBank/DDBJ whole genome shotgun (WGS) entry which is preliminary data.</text>
</comment>
<evidence type="ECO:0000259" key="2">
    <source>
        <dbReference type="Pfam" id="PF26398"/>
    </source>
</evidence>
<evidence type="ECO:0000259" key="1">
    <source>
        <dbReference type="Pfam" id="PF00899"/>
    </source>
</evidence>
<dbReference type="GO" id="GO:0008641">
    <property type="term" value="F:ubiquitin-like modifier activating enzyme activity"/>
    <property type="evidence" value="ECO:0007669"/>
    <property type="project" value="InterPro"/>
</dbReference>
<dbReference type="Gene3D" id="3.40.50.720">
    <property type="entry name" value="NAD(P)-binding Rossmann-like Domain"/>
    <property type="match status" value="1"/>
</dbReference>
<feature type="domain" description="Cap2 central linker" evidence="2">
    <location>
        <begin position="197"/>
        <end position="325"/>
    </location>
</feature>
<dbReference type="Pfam" id="PF26398">
    <property type="entry name" value="Cap2_linker"/>
    <property type="match status" value="1"/>
</dbReference>
<dbReference type="Pfam" id="PF00899">
    <property type="entry name" value="ThiF"/>
    <property type="match status" value="1"/>
</dbReference>
<sequence>MTRRPTPQLSNWQHAAVRELRALAAAIPDDLRLRSRPDLGYRGYVQAPIRLTLTDLERQPGGLPLGDHEDFVLWIGPSPFSPPLVEVEHNRFVGFPHVLHGGRLCIYLDPAREWNPHDGMGSALDRLYNWLADAAANRFDPDTSLFHAVGGVPYGSSGLPTVVVREQTAAVAAQSGYLTRRTNHRLDLHFTRTDTKQIQVPVIRLVMTLPLGIGHTFTEVLARLDDPLADRWQNVFPKHPPQSPGFLTALAASASRVPGGNAQMFILTVPHPTGGPPHLLAGRVPADVADQLRRHVRKRQNHLTDVSPTSFDPKTPVEWCPVSDERDSVTTRRDASRPVNAFRGKTVHLWGCGGLGSWIAEFVARAGARRLVLCDPGTVTGGLLVRQNFTEMDIGTGKATALRDRILALRDDIEVDAHTGAIPDDLATSFPGTDVIIDATIAHAIGQFLDDLTPIGSRPLYAQVATDVKTGTLGILTISPPSDPAGANEIDQRVGQKVIQDGCLEPFHTFWTDVPSEDELIPTRGCSIPTFHGSAADMAAVAATLTSLLGTHLAATEPVSGTHLIALPHSPTGPSHTFVQPD</sequence>
<proteinExistence type="predicted"/>
<dbReference type="CDD" id="cd01483">
    <property type="entry name" value="E1_enzyme_family"/>
    <property type="match status" value="1"/>
</dbReference>
<dbReference type="GO" id="GO:0061504">
    <property type="term" value="P:cyclic threonylcarbamoyladenosine biosynthetic process"/>
    <property type="evidence" value="ECO:0007669"/>
    <property type="project" value="TreeGrafter"/>
</dbReference>
<feature type="domain" description="THIF-type NAD/FAD binding fold" evidence="1">
    <location>
        <begin position="345"/>
        <end position="444"/>
    </location>
</feature>
<dbReference type="InterPro" id="IPR058964">
    <property type="entry name" value="Cap2_linker"/>
</dbReference>
<dbReference type="InterPro" id="IPR045886">
    <property type="entry name" value="ThiF/MoeB/HesA"/>
</dbReference>
<dbReference type="SUPFAM" id="SSF69572">
    <property type="entry name" value="Activating enzymes of the ubiquitin-like proteins"/>
    <property type="match status" value="1"/>
</dbReference>
<dbReference type="RefSeq" id="WP_285490627.1">
    <property type="nucleotide sequence ID" value="NZ_BSTI01000030.1"/>
</dbReference>
<gene>
    <name evidence="3" type="ORF">Atai01_77010</name>
</gene>
<dbReference type="PANTHER" id="PTHR43267">
    <property type="entry name" value="TRNA THREONYLCARBAMOYLADENOSINE DEHYDRATASE"/>
    <property type="match status" value="1"/>
</dbReference>
<dbReference type="Proteomes" id="UP001165136">
    <property type="component" value="Unassembled WGS sequence"/>
</dbReference>
<evidence type="ECO:0000313" key="4">
    <source>
        <dbReference type="Proteomes" id="UP001165136"/>
    </source>
</evidence>
<protein>
    <submittedName>
        <fullName evidence="3">UBA/THIF-type NAD/FAD binding fold protein</fullName>
    </submittedName>
</protein>
<keyword evidence="4" id="KW-1185">Reference proteome</keyword>
<name>A0A9W6RBM0_9PSEU</name>